<sequence>MSLSSVEQKMQTVLVRQKMCTLDEEGRLRQFDVREDPEQKAKCDQTMELLLAAGYFRVRIKGLSEFDKVVGGLAWSIQACNFIVDIDVLYQENAILGQKIALTERIVVVLSRMKCPYPIEPHQIQGGDFIHIFPVVQWLVKRVFERRADIGDFNRAYTLSQYDKHFGETKNEVQQQMATSLKQNVEAIRIRHRPQRRYRCLDSKKKRLNTSDERRQRIDSTLVEFGQVHQLLASLDDNEKPQQDVNALIKNMVQEKSKIPTQVVQSLVNQQQDTLREIIEGFEEKEKARLEETLLSESGQQQLALRTFKIQISKQTEKINTLQNLIEQTKIKKEEKRNSALEIKQQYEQVNVELEEIEMQTKNIDSESLKRVEALVAEYETIKKQEQERRATYKSQKSELEQEISQLEARLQSSSDIDPEEQEKMKQIEEQYQLVSDRLQNQRLALAKKIREISSISRRIDDIPTTIELAQYRQAFFQLYNQSAVLYRQTKQNYSLYNTFTDMIDYMKKEITLLDSIYQNYPQAFQSQTGKENFLKQLENIVGSVKQNRIKIEQRQQEEQSKRDGLHIQLAQLVDKARHYAKVLKDFQEAIRENESLTSKLD</sequence>
<evidence type="ECO:0000256" key="2">
    <source>
        <dbReference type="ARBA" id="ARBA00016765"/>
    </source>
</evidence>
<dbReference type="Proteomes" id="UP000663856">
    <property type="component" value="Unassembled WGS sequence"/>
</dbReference>
<evidence type="ECO:0000256" key="1">
    <source>
        <dbReference type="ARBA" id="ARBA00007219"/>
    </source>
</evidence>
<evidence type="ECO:0000313" key="9">
    <source>
        <dbReference type="Proteomes" id="UP000663866"/>
    </source>
</evidence>
<gene>
    <name evidence="8" type="ORF">OVN521_LOCUS6166</name>
    <name evidence="7" type="ORF">WKI299_LOCUS22728</name>
</gene>
<evidence type="ECO:0000259" key="6">
    <source>
        <dbReference type="Pfam" id="PF21673"/>
    </source>
</evidence>
<keyword evidence="9" id="KW-1185">Reference proteome</keyword>
<protein>
    <recommendedName>
        <fullName evidence="2">Coiled-coil domain-containing protein 93</fullName>
    </recommendedName>
</protein>
<feature type="domain" description="CCDC93 coiled-coil" evidence="5">
    <location>
        <begin position="191"/>
        <end position="600"/>
    </location>
</feature>
<evidence type="ECO:0000313" key="7">
    <source>
        <dbReference type="EMBL" id="CAF2113352.1"/>
    </source>
</evidence>
<organism evidence="8 9">
    <name type="scientific">Rotaria magnacalcarata</name>
    <dbReference type="NCBI Taxonomy" id="392030"/>
    <lineage>
        <taxon>Eukaryota</taxon>
        <taxon>Metazoa</taxon>
        <taxon>Spiralia</taxon>
        <taxon>Gnathifera</taxon>
        <taxon>Rotifera</taxon>
        <taxon>Eurotatoria</taxon>
        <taxon>Bdelloidea</taxon>
        <taxon>Philodinida</taxon>
        <taxon>Philodinidae</taxon>
        <taxon>Rotaria</taxon>
    </lineage>
</organism>
<proteinExistence type="inferred from homology"/>
<evidence type="ECO:0000256" key="4">
    <source>
        <dbReference type="SAM" id="Coils"/>
    </source>
</evidence>
<comment type="caution">
    <text evidence="8">The sequence shown here is derived from an EMBL/GenBank/DDBJ whole genome shotgun (WGS) entry which is preliminary data.</text>
</comment>
<dbReference type="InterPro" id="IPR048747">
    <property type="entry name" value="CCDC93_N"/>
</dbReference>
<name>A0A819DPD2_9BILA</name>
<dbReference type="EMBL" id="CAJOBG010000637">
    <property type="protein sequence ID" value="CAF3839481.1"/>
    <property type="molecule type" value="Genomic_DNA"/>
</dbReference>
<dbReference type="PANTHER" id="PTHR16441:SF0">
    <property type="entry name" value="COILED-COIL DOMAIN-CONTAINING PROTEIN 93"/>
    <property type="match status" value="1"/>
</dbReference>
<evidence type="ECO:0000313" key="8">
    <source>
        <dbReference type="EMBL" id="CAF3839481.1"/>
    </source>
</evidence>
<dbReference type="Pfam" id="PF21673">
    <property type="entry name" value="CCDC93_N"/>
    <property type="match status" value="1"/>
</dbReference>
<dbReference type="GO" id="GO:0006893">
    <property type="term" value="P:Golgi to plasma membrane transport"/>
    <property type="evidence" value="ECO:0007669"/>
    <property type="project" value="TreeGrafter"/>
</dbReference>
<feature type="domain" description="CCDC93 N-terminal" evidence="6">
    <location>
        <begin position="38"/>
        <end position="144"/>
    </location>
</feature>
<reference evidence="8" key="1">
    <citation type="submission" date="2021-02" db="EMBL/GenBank/DDBJ databases">
        <authorList>
            <person name="Nowell W R."/>
        </authorList>
    </citation>
    <scope>NUCLEOTIDE SEQUENCE</scope>
</reference>
<feature type="coiled-coil region" evidence="4">
    <location>
        <begin position="312"/>
        <end position="445"/>
    </location>
</feature>
<accession>A0A819DPD2</accession>
<dbReference type="InterPro" id="IPR039116">
    <property type="entry name" value="CCDC93"/>
</dbReference>
<dbReference type="PANTHER" id="PTHR16441">
    <property type="entry name" value="FIDIPIDINE"/>
    <property type="match status" value="1"/>
</dbReference>
<evidence type="ECO:0000259" key="5">
    <source>
        <dbReference type="Pfam" id="PF09762"/>
    </source>
</evidence>
<dbReference type="Pfam" id="PF09762">
    <property type="entry name" value="CCDC93_CC"/>
    <property type="match status" value="1"/>
</dbReference>
<dbReference type="AlphaFoldDB" id="A0A819DPD2"/>
<evidence type="ECO:0000256" key="3">
    <source>
        <dbReference type="ARBA" id="ARBA00023054"/>
    </source>
</evidence>
<dbReference type="Proteomes" id="UP000663866">
    <property type="component" value="Unassembled WGS sequence"/>
</dbReference>
<dbReference type="InterPro" id="IPR019159">
    <property type="entry name" value="CCDC93_CC"/>
</dbReference>
<dbReference type="EMBL" id="CAJNRF010009748">
    <property type="protein sequence ID" value="CAF2113352.1"/>
    <property type="molecule type" value="Genomic_DNA"/>
</dbReference>
<keyword evidence="3 4" id="KW-0175">Coiled coil</keyword>
<comment type="similarity">
    <text evidence="1">Belongs to the CCDC93 family.</text>
</comment>